<keyword evidence="4" id="KW-0808">Transferase</keyword>
<dbReference type="SUPFAM" id="SSF53756">
    <property type="entry name" value="UDP-Glycosyltransferase/glycogen phosphorylase"/>
    <property type="match status" value="1"/>
</dbReference>
<evidence type="ECO:0000256" key="2">
    <source>
        <dbReference type="ARBA" id="ARBA00010488"/>
    </source>
</evidence>
<evidence type="ECO:0000256" key="1">
    <source>
        <dbReference type="ARBA" id="ARBA00004202"/>
    </source>
</evidence>
<dbReference type="InterPro" id="IPR043149">
    <property type="entry name" value="TagF_N"/>
</dbReference>
<dbReference type="Gene3D" id="3.40.50.12580">
    <property type="match status" value="1"/>
</dbReference>
<evidence type="ECO:0000313" key="8">
    <source>
        <dbReference type="Proteomes" id="UP000476820"/>
    </source>
</evidence>
<dbReference type="AlphaFoldDB" id="A0A6B4PPY9"/>
<comment type="caution">
    <text evidence="7">The sequence shown here is derived from an EMBL/GenBank/DDBJ whole genome shotgun (WGS) entry which is preliminary data.</text>
</comment>
<dbReference type="InterPro" id="IPR043148">
    <property type="entry name" value="TagF_C"/>
</dbReference>
<dbReference type="PANTHER" id="PTHR37316">
    <property type="entry name" value="TEICHOIC ACID GLYCEROL-PHOSPHATE PRIMASE"/>
    <property type="match status" value="1"/>
</dbReference>
<evidence type="ECO:0000256" key="6">
    <source>
        <dbReference type="ARBA" id="ARBA00023136"/>
    </source>
</evidence>
<comment type="subcellular location">
    <subcellularLocation>
        <location evidence="1">Cell membrane</location>
        <topology evidence="1">Peripheral membrane protein</topology>
    </subcellularLocation>
</comment>
<dbReference type="InterPro" id="IPR007554">
    <property type="entry name" value="Glycerophosphate_synth"/>
</dbReference>
<dbReference type="Pfam" id="PF04464">
    <property type="entry name" value="Glyphos_transf"/>
    <property type="match status" value="1"/>
</dbReference>
<comment type="similarity">
    <text evidence="2">Belongs to the CDP-glycerol glycerophosphotransferase family.</text>
</comment>
<evidence type="ECO:0000313" key="7">
    <source>
        <dbReference type="EMBL" id="NFF88306.1"/>
    </source>
</evidence>
<evidence type="ECO:0000256" key="5">
    <source>
        <dbReference type="ARBA" id="ARBA00022944"/>
    </source>
</evidence>
<gene>
    <name evidence="7" type="ORF">FC774_10545</name>
</gene>
<evidence type="ECO:0000256" key="4">
    <source>
        <dbReference type="ARBA" id="ARBA00022679"/>
    </source>
</evidence>
<protein>
    <recommendedName>
        <fullName evidence="9">CDP-glycerol--glycerophosphate glycerophosphotransferase</fullName>
    </recommendedName>
</protein>
<reference evidence="7 8" key="1">
    <citation type="submission" date="2019-04" db="EMBL/GenBank/DDBJ databases">
        <title>Genome sequencing of Clostridium botulinum Groups I-IV and Clostridium butyricum.</title>
        <authorList>
            <person name="Brunt J."/>
            <person name="Van Vliet A.H.M."/>
            <person name="Stringer S.C."/>
            <person name="Carter A.T."/>
            <person name="Peck M.W."/>
        </authorList>
    </citation>
    <scope>NUCLEOTIDE SEQUENCE [LARGE SCALE GENOMIC DNA]</scope>
    <source>
        <strain evidence="7 8">1605</strain>
    </source>
</reference>
<keyword evidence="5" id="KW-0777">Teichoic acid biosynthesis</keyword>
<dbReference type="PANTHER" id="PTHR37316:SF2">
    <property type="entry name" value="TEICHOIC ACID RIBITOL-PHOSPHATE POLYMERASE TARK"/>
    <property type="match status" value="1"/>
</dbReference>
<proteinExistence type="inferred from homology"/>
<evidence type="ECO:0008006" key="9">
    <source>
        <dbReference type="Google" id="ProtNLM"/>
    </source>
</evidence>
<keyword evidence="6" id="KW-0472">Membrane</keyword>
<sequence length="375" mass="44783">MEGYMKGLLYIIYSTLFYLYSIFPINDNKTTFIMTHDSSVNGNIMCMYRKVKEKKENHVCKFITKHQLKPKNKFELLYQGLKFIFITPYYLATSKTIFLDNVFLPMAYIKFKSKVKVVQLWHGCNTLKKFGQLSNTGKIKELEKKANSRYTHVIVSSKKMINLHQEAFGVDEKIIYPLGLPRMDIFFDKKRIEEEKNKFYEEYQELKYKKIILYAPTFRDNNVKNLDANMNLSDIIDKLPLNYVIINKFHPFVSNNYTKINSERIIDMSNYKDLNRLLLVSDILISDYSSIVFDFALLNKPIIFYAYDKDKYEKTIRGFYYNYEDYIKTSFTTSKTELMDQIMTQSIYIDNEQFYNKYVDYKDSEASNRIYTILY</sequence>
<name>A0A6B4PPY9_CLOBO</name>
<keyword evidence="3" id="KW-1003">Cell membrane</keyword>
<accession>A0A6B4PPY9</accession>
<dbReference type="GO" id="GO:0047355">
    <property type="term" value="F:CDP-glycerol glycerophosphotransferase activity"/>
    <property type="evidence" value="ECO:0007669"/>
    <property type="project" value="InterPro"/>
</dbReference>
<dbReference type="GO" id="GO:0019350">
    <property type="term" value="P:teichoic acid biosynthetic process"/>
    <property type="evidence" value="ECO:0007669"/>
    <property type="project" value="UniProtKB-KW"/>
</dbReference>
<dbReference type="GO" id="GO:0005886">
    <property type="term" value="C:plasma membrane"/>
    <property type="evidence" value="ECO:0007669"/>
    <property type="project" value="UniProtKB-SubCell"/>
</dbReference>
<dbReference type="Proteomes" id="UP000476820">
    <property type="component" value="Unassembled WGS sequence"/>
</dbReference>
<evidence type="ECO:0000256" key="3">
    <source>
        <dbReference type="ARBA" id="ARBA00022475"/>
    </source>
</evidence>
<organism evidence="7 8">
    <name type="scientific">Clostridium botulinum</name>
    <dbReference type="NCBI Taxonomy" id="1491"/>
    <lineage>
        <taxon>Bacteria</taxon>
        <taxon>Bacillati</taxon>
        <taxon>Bacillota</taxon>
        <taxon>Clostridia</taxon>
        <taxon>Eubacteriales</taxon>
        <taxon>Clostridiaceae</taxon>
        <taxon>Clostridium</taxon>
    </lineage>
</organism>
<dbReference type="Gene3D" id="3.40.50.11820">
    <property type="match status" value="1"/>
</dbReference>
<dbReference type="EMBL" id="SWOV01000026">
    <property type="protein sequence ID" value="NFF88306.1"/>
    <property type="molecule type" value="Genomic_DNA"/>
</dbReference>
<dbReference type="InterPro" id="IPR051612">
    <property type="entry name" value="Teichoic_Acid_Biosynth"/>
</dbReference>